<keyword evidence="1" id="KW-1133">Transmembrane helix</keyword>
<proteinExistence type="predicted"/>
<protein>
    <recommendedName>
        <fullName evidence="4">DUF2306 domain-containing protein</fullName>
    </recommendedName>
</protein>
<feature type="transmembrane region" description="Helical" evidence="1">
    <location>
        <begin position="37"/>
        <end position="56"/>
    </location>
</feature>
<feature type="transmembrane region" description="Helical" evidence="1">
    <location>
        <begin position="136"/>
        <end position="156"/>
    </location>
</feature>
<evidence type="ECO:0000313" key="3">
    <source>
        <dbReference type="Proteomes" id="UP001595976"/>
    </source>
</evidence>
<accession>A0ABW0F265</accession>
<gene>
    <name evidence="2" type="ORF">ACFPK2_06400</name>
</gene>
<feature type="transmembrane region" description="Helical" evidence="1">
    <location>
        <begin position="62"/>
        <end position="83"/>
    </location>
</feature>
<keyword evidence="3" id="KW-1185">Reference proteome</keyword>
<name>A0ABW0F265_9HYPH</name>
<dbReference type="Proteomes" id="UP001595976">
    <property type="component" value="Unassembled WGS sequence"/>
</dbReference>
<dbReference type="RefSeq" id="WP_158446078.1">
    <property type="nucleotide sequence ID" value="NZ_JAOAOS010000002.1"/>
</dbReference>
<keyword evidence="1" id="KW-0472">Membrane</keyword>
<feature type="transmembrane region" description="Helical" evidence="1">
    <location>
        <begin position="95"/>
        <end position="116"/>
    </location>
</feature>
<evidence type="ECO:0008006" key="4">
    <source>
        <dbReference type="Google" id="ProtNLM"/>
    </source>
</evidence>
<comment type="caution">
    <text evidence="2">The sequence shown here is derived from an EMBL/GenBank/DDBJ whole genome shotgun (WGS) entry which is preliminary data.</text>
</comment>
<dbReference type="EMBL" id="JBHSLI010000002">
    <property type="protein sequence ID" value="MFC5292615.1"/>
    <property type="molecule type" value="Genomic_DNA"/>
</dbReference>
<evidence type="ECO:0000313" key="2">
    <source>
        <dbReference type="EMBL" id="MFC5292615.1"/>
    </source>
</evidence>
<sequence length="163" mass="17152">MFDPTALVGFHTWLSLVAIVAGFPVAAGLLRGHTKPGWTGVFLSTAFATSATGFGLPAPGLLPSHIVGAISLALIVVAGFALYGRLLEGAWRRTYAIAAVLAFYLLLFVLVVQLFLKVPALHALAPTGSEPPFALAQGILFLIFAGLTWQAAIRFVRVPRLAG</sequence>
<evidence type="ECO:0000256" key="1">
    <source>
        <dbReference type="SAM" id="Phobius"/>
    </source>
</evidence>
<feature type="transmembrane region" description="Helical" evidence="1">
    <location>
        <begin position="12"/>
        <end position="30"/>
    </location>
</feature>
<organism evidence="2 3">
    <name type="scientific">Bosea minatitlanensis</name>
    <dbReference type="NCBI Taxonomy" id="128782"/>
    <lineage>
        <taxon>Bacteria</taxon>
        <taxon>Pseudomonadati</taxon>
        <taxon>Pseudomonadota</taxon>
        <taxon>Alphaproteobacteria</taxon>
        <taxon>Hyphomicrobiales</taxon>
        <taxon>Boseaceae</taxon>
        <taxon>Bosea</taxon>
    </lineage>
</organism>
<keyword evidence="1" id="KW-0812">Transmembrane</keyword>
<reference evidence="3" key="1">
    <citation type="journal article" date="2019" name="Int. J. Syst. Evol. Microbiol.">
        <title>The Global Catalogue of Microorganisms (GCM) 10K type strain sequencing project: providing services to taxonomists for standard genome sequencing and annotation.</title>
        <authorList>
            <consortium name="The Broad Institute Genomics Platform"/>
            <consortium name="The Broad Institute Genome Sequencing Center for Infectious Disease"/>
            <person name="Wu L."/>
            <person name="Ma J."/>
        </authorList>
    </citation>
    <scope>NUCLEOTIDE SEQUENCE [LARGE SCALE GENOMIC DNA]</scope>
    <source>
        <strain evidence="3">CGMCC 1.15643</strain>
    </source>
</reference>